<keyword evidence="7" id="KW-0653">Protein transport</keyword>
<evidence type="ECO:0000256" key="4">
    <source>
        <dbReference type="ARBA" id="ARBA00022452"/>
    </source>
</evidence>
<dbReference type="Gene3D" id="3.30.1370.120">
    <property type="match status" value="2"/>
</dbReference>
<feature type="domain" description="Type II/III secretion system secretin-like" evidence="12">
    <location>
        <begin position="449"/>
        <end position="614"/>
    </location>
</feature>
<evidence type="ECO:0000259" key="13">
    <source>
        <dbReference type="Pfam" id="PF03958"/>
    </source>
</evidence>
<dbReference type="Proteomes" id="UP001221546">
    <property type="component" value="Chromosome"/>
</dbReference>
<keyword evidence="9" id="KW-0998">Cell outer membrane</keyword>
<dbReference type="Pfam" id="PF00263">
    <property type="entry name" value="Secretin"/>
    <property type="match status" value="1"/>
</dbReference>
<dbReference type="EMBL" id="CP121646">
    <property type="protein sequence ID" value="WFU66682.1"/>
    <property type="molecule type" value="Genomic_DNA"/>
</dbReference>
<reference evidence="15 16" key="1">
    <citation type="submission" date="2023-04" db="EMBL/GenBank/DDBJ databases">
        <title>Australian commercial rhizobial inoculants.</title>
        <authorList>
            <person name="Kohlmeier M.G."/>
            <person name="O'Hara G.W."/>
            <person name="Colombi E."/>
            <person name="Ramsay J.P."/>
            <person name="Terpolilli J."/>
        </authorList>
    </citation>
    <scope>NUCLEOTIDE SEQUENCE [LARGE SCALE GENOMIC DNA]</scope>
    <source>
        <strain evidence="15 16">CB627</strain>
    </source>
</reference>
<dbReference type="PANTHER" id="PTHR30332">
    <property type="entry name" value="PROBABLE GENERAL SECRETION PATHWAY PROTEIN D"/>
    <property type="match status" value="1"/>
</dbReference>
<keyword evidence="8" id="KW-0472">Membrane</keyword>
<evidence type="ECO:0000256" key="7">
    <source>
        <dbReference type="ARBA" id="ARBA00022927"/>
    </source>
</evidence>
<evidence type="ECO:0000256" key="5">
    <source>
        <dbReference type="ARBA" id="ARBA00022692"/>
    </source>
</evidence>
<accession>A0ABY8JLZ4</accession>
<evidence type="ECO:0000256" key="8">
    <source>
        <dbReference type="ARBA" id="ARBA00023136"/>
    </source>
</evidence>
<dbReference type="RefSeq" id="WP_310885702.1">
    <property type="nucleotide sequence ID" value="NZ_CP121646.1"/>
</dbReference>
<name>A0ABY8JLZ4_9BRAD</name>
<dbReference type="InterPro" id="IPR001775">
    <property type="entry name" value="GspD/PilQ"/>
</dbReference>
<dbReference type="InterPro" id="IPR038591">
    <property type="entry name" value="NolW-like_sf"/>
</dbReference>
<dbReference type="InterPro" id="IPR005644">
    <property type="entry name" value="NolW-like"/>
</dbReference>
<dbReference type="PRINTS" id="PR01032">
    <property type="entry name" value="PHAGEIV"/>
</dbReference>
<evidence type="ECO:0000259" key="12">
    <source>
        <dbReference type="Pfam" id="PF00263"/>
    </source>
</evidence>
<organism evidence="15 16">
    <name type="scientific">Bradyrhizobium brasilense</name>
    <dbReference type="NCBI Taxonomy" id="1419277"/>
    <lineage>
        <taxon>Bacteria</taxon>
        <taxon>Pseudomonadati</taxon>
        <taxon>Pseudomonadota</taxon>
        <taxon>Alphaproteobacteria</taxon>
        <taxon>Hyphomicrobiales</taxon>
        <taxon>Nitrobacteraceae</taxon>
        <taxon>Bradyrhizobium</taxon>
    </lineage>
</organism>
<evidence type="ECO:0000256" key="10">
    <source>
        <dbReference type="RuleBase" id="RU004004"/>
    </source>
</evidence>
<proteinExistence type="inferred from homology"/>
<feature type="domain" description="NolW-like" evidence="13">
    <location>
        <begin position="264"/>
        <end position="386"/>
    </location>
</feature>
<keyword evidence="5" id="KW-0812">Transmembrane</keyword>
<gene>
    <name evidence="15" type="primary">gspD</name>
    <name evidence="15" type="ORF">QA636_14715</name>
</gene>
<evidence type="ECO:0000256" key="6">
    <source>
        <dbReference type="ARBA" id="ARBA00022729"/>
    </source>
</evidence>
<feature type="compositionally biased region" description="Low complexity" evidence="11">
    <location>
        <begin position="322"/>
        <end position="341"/>
    </location>
</feature>
<comment type="similarity">
    <text evidence="2">Belongs to the bacterial secretin family. GSP D subfamily.</text>
</comment>
<protein>
    <submittedName>
        <fullName evidence="15">Type II secretion system secretin GspD</fullName>
    </submittedName>
</protein>
<evidence type="ECO:0000313" key="15">
    <source>
        <dbReference type="EMBL" id="WFU66682.1"/>
    </source>
</evidence>
<dbReference type="PRINTS" id="PR00811">
    <property type="entry name" value="BCTERIALGSPD"/>
</dbReference>
<evidence type="ECO:0000313" key="16">
    <source>
        <dbReference type="Proteomes" id="UP001221546"/>
    </source>
</evidence>
<dbReference type="Pfam" id="PF03958">
    <property type="entry name" value="Secretin_N"/>
    <property type="match status" value="2"/>
</dbReference>
<dbReference type="InterPro" id="IPR050810">
    <property type="entry name" value="Bact_Secretion_Sys_Channel"/>
</dbReference>
<dbReference type="InterPro" id="IPR049371">
    <property type="entry name" value="GspD-like_N0"/>
</dbReference>
<evidence type="ECO:0000256" key="1">
    <source>
        <dbReference type="ARBA" id="ARBA00004442"/>
    </source>
</evidence>
<feature type="domain" description="NolW-like" evidence="13">
    <location>
        <begin position="125"/>
        <end position="183"/>
    </location>
</feature>
<dbReference type="PANTHER" id="PTHR30332:SF25">
    <property type="entry name" value="SECRETIN XPSD"/>
    <property type="match status" value="1"/>
</dbReference>
<dbReference type="Gene3D" id="3.55.50.30">
    <property type="match status" value="1"/>
</dbReference>
<keyword evidence="4" id="KW-1134">Transmembrane beta strand</keyword>
<dbReference type="NCBIfam" id="TIGR02517">
    <property type="entry name" value="type_II_gspD"/>
    <property type="match status" value="1"/>
</dbReference>
<evidence type="ECO:0000256" key="11">
    <source>
        <dbReference type="SAM" id="MobiDB-lite"/>
    </source>
</evidence>
<evidence type="ECO:0000259" key="14">
    <source>
        <dbReference type="Pfam" id="PF21305"/>
    </source>
</evidence>
<comment type="subcellular location">
    <subcellularLocation>
        <location evidence="1 10">Cell outer membrane</location>
    </subcellularLocation>
</comment>
<dbReference type="InterPro" id="IPR004846">
    <property type="entry name" value="T2SS/T3SS_dom"/>
</dbReference>
<keyword evidence="6" id="KW-0732">Signal</keyword>
<evidence type="ECO:0000256" key="2">
    <source>
        <dbReference type="ARBA" id="ARBA00006980"/>
    </source>
</evidence>
<sequence>MVGGNPAPLPLDQGEQDPVTLNLVNAPIDVAAKSVLGDTLKLNYSIDPAVSGKVTIQTSTPISRPELIKLFQHALAANGATIVRNGSSFRLVTVEQARNGPVRVQVEARQGEAAEAAGEQIGASMRVVPLKYVAASQMQRILEPMVGKSSIVSVDDERNTITLAGDSQEIASILNTVSIFDVDMMKGKSVQGVAVRAPPEAIVADLKAIFGTDKGGMKGMVQFLPNERLKSILVVSAQRDYLAKAEMWIKRLDARAQGNDRQLFTYKVQNRSAKELVAIINEMFSSSRTDTASRNVAPRYQQADLQSAEASQPAAGQGISLGQGTAPGPAAEGAPASSPAGMGSGDGERVRVTADEGKNALLILATGSDYRRVVNIIRNLDVAPKQVLIEATIAEVSLNDNLKFGVRWYFQGKRASYQFTDAAAKVFGSVFPGFSYAWQAANVQATLDALNQITSVNIVSAPSLMAVENKPATLQIGDQVPIVTQSATGVLAAGAPVVNSVSYRDTGVILSITPRINDGGRVLLDIQQEVSSVSSTTSSNIDSPTIKQRKVRTTVMVNDNEAVVLGGIIQAEANTDHTQVPIVGDIPLLGNAFKSKSDTAAKTELLVLITPHVVYDPSEARAITDEYRARLNIALPSRRSVSHSLGRTLEKVLE</sequence>
<dbReference type="InterPro" id="IPR013356">
    <property type="entry name" value="T2SS_GspD"/>
</dbReference>
<dbReference type="Pfam" id="PF21305">
    <property type="entry name" value="type_II_gspD_N0"/>
    <property type="match status" value="1"/>
</dbReference>
<feature type="domain" description="GspD-like N0" evidence="14">
    <location>
        <begin position="21"/>
        <end position="86"/>
    </location>
</feature>
<keyword evidence="16" id="KW-1185">Reference proteome</keyword>
<evidence type="ECO:0000256" key="9">
    <source>
        <dbReference type="ARBA" id="ARBA00023237"/>
    </source>
</evidence>
<feature type="region of interest" description="Disordered" evidence="11">
    <location>
        <begin position="298"/>
        <end position="349"/>
    </location>
</feature>
<evidence type="ECO:0000256" key="3">
    <source>
        <dbReference type="ARBA" id="ARBA00022448"/>
    </source>
</evidence>
<keyword evidence="3 10" id="KW-0813">Transport</keyword>